<organism evidence="2 3">
    <name type="scientific">Meganyctiphanes norvegica</name>
    <name type="common">Northern krill</name>
    <name type="synonym">Thysanopoda norvegica</name>
    <dbReference type="NCBI Taxonomy" id="48144"/>
    <lineage>
        <taxon>Eukaryota</taxon>
        <taxon>Metazoa</taxon>
        <taxon>Ecdysozoa</taxon>
        <taxon>Arthropoda</taxon>
        <taxon>Crustacea</taxon>
        <taxon>Multicrustacea</taxon>
        <taxon>Malacostraca</taxon>
        <taxon>Eumalacostraca</taxon>
        <taxon>Eucarida</taxon>
        <taxon>Euphausiacea</taxon>
        <taxon>Euphausiidae</taxon>
        <taxon>Meganyctiphanes</taxon>
    </lineage>
</organism>
<evidence type="ECO:0000256" key="1">
    <source>
        <dbReference type="SAM" id="MobiDB-lite"/>
    </source>
</evidence>
<feature type="region of interest" description="Disordered" evidence="1">
    <location>
        <begin position="1"/>
        <end position="151"/>
    </location>
</feature>
<evidence type="ECO:0000313" key="2">
    <source>
        <dbReference type="EMBL" id="CAL4092329.1"/>
    </source>
</evidence>
<dbReference type="Proteomes" id="UP001497623">
    <property type="component" value="Unassembled WGS sequence"/>
</dbReference>
<feature type="non-terminal residue" evidence="2">
    <location>
        <position position="151"/>
    </location>
</feature>
<feature type="compositionally biased region" description="Polar residues" evidence="1">
    <location>
        <begin position="15"/>
        <end position="42"/>
    </location>
</feature>
<name>A0AAV2QPG2_MEGNR</name>
<proteinExistence type="predicted"/>
<protein>
    <submittedName>
        <fullName evidence="2">Uncharacterized protein</fullName>
    </submittedName>
</protein>
<keyword evidence="3" id="KW-1185">Reference proteome</keyword>
<reference evidence="2 3" key="1">
    <citation type="submission" date="2024-05" db="EMBL/GenBank/DDBJ databases">
        <authorList>
            <person name="Wallberg A."/>
        </authorList>
    </citation>
    <scope>NUCLEOTIDE SEQUENCE [LARGE SCALE GENOMIC DNA]</scope>
</reference>
<sequence length="151" mass="16470">MNPSDGDTMSFFASRPQSSAATQNGGFPRGSSNQRGYSTSREPPNRPASAGSGRLFSDPFGDRKSSFGDTTMPSFGETRIPSFGDTRAKLADRPGFGGRFRSFSPSARKSGDDILRDLKGSLPRSKRDSEDMFFQSPHDWGFSPKSAFHNK</sequence>
<dbReference type="EMBL" id="CAXKWB010008767">
    <property type="protein sequence ID" value="CAL4092329.1"/>
    <property type="molecule type" value="Genomic_DNA"/>
</dbReference>
<dbReference type="AlphaFoldDB" id="A0AAV2QPG2"/>
<comment type="caution">
    <text evidence="2">The sequence shown here is derived from an EMBL/GenBank/DDBJ whole genome shotgun (WGS) entry which is preliminary data.</text>
</comment>
<accession>A0AAV2QPG2</accession>
<gene>
    <name evidence="2" type="ORF">MNOR_LOCUS14566</name>
</gene>
<feature type="compositionally biased region" description="Basic and acidic residues" evidence="1">
    <location>
        <begin position="109"/>
        <end position="130"/>
    </location>
</feature>
<evidence type="ECO:0000313" key="3">
    <source>
        <dbReference type="Proteomes" id="UP001497623"/>
    </source>
</evidence>